<organism evidence="1 2">
    <name type="scientific">Homarus americanus</name>
    <name type="common">American lobster</name>
    <dbReference type="NCBI Taxonomy" id="6706"/>
    <lineage>
        <taxon>Eukaryota</taxon>
        <taxon>Metazoa</taxon>
        <taxon>Ecdysozoa</taxon>
        <taxon>Arthropoda</taxon>
        <taxon>Crustacea</taxon>
        <taxon>Multicrustacea</taxon>
        <taxon>Malacostraca</taxon>
        <taxon>Eumalacostraca</taxon>
        <taxon>Eucarida</taxon>
        <taxon>Decapoda</taxon>
        <taxon>Pleocyemata</taxon>
        <taxon>Astacidea</taxon>
        <taxon>Nephropoidea</taxon>
        <taxon>Nephropidae</taxon>
        <taxon>Homarus</taxon>
    </lineage>
</organism>
<dbReference type="AlphaFoldDB" id="A0A8J5K2G6"/>
<evidence type="ECO:0000313" key="2">
    <source>
        <dbReference type="Proteomes" id="UP000747542"/>
    </source>
</evidence>
<protein>
    <submittedName>
        <fullName evidence="1">Uncharacterized protein</fullName>
    </submittedName>
</protein>
<proteinExistence type="predicted"/>
<sequence length="44" mass="5026">MCWPQSLILTASLYSSRTAVPGPSLFIRAYIITTPLGVWERSRW</sequence>
<comment type="caution">
    <text evidence="1">The sequence shown here is derived from an EMBL/GenBank/DDBJ whole genome shotgun (WGS) entry which is preliminary data.</text>
</comment>
<gene>
    <name evidence="1" type="ORF">Hamer_G029230</name>
</gene>
<accession>A0A8J5K2G6</accession>
<dbReference type="Proteomes" id="UP000747542">
    <property type="component" value="Unassembled WGS sequence"/>
</dbReference>
<dbReference type="EMBL" id="JAHLQT010017976">
    <property type="protein sequence ID" value="KAG7169202.1"/>
    <property type="molecule type" value="Genomic_DNA"/>
</dbReference>
<keyword evidence="2" id="KW-1185">Reference proteome</keyword>
<evidence type="ECO:0000313" key="1">
    <source>
        <dbReference type="EMBL" id="KAG7169202.1"/>
    </source>
</evidence>
<name>A0A8J5K2G6_HOMAM</name>
<reference evidence="1" key="1">
    <citation type="journal article" date="2021" name="Sci. Adv.">
        <title>The American lobster genome reveals insights on longevity, neural, and immune adaptations.</title>
        <authorList>
            <person name="Polinski J.M."/>
            <person name="Zimin A.V."/>
            <person name="Clark K.F."/>
            <person name="Kohn A.B."/>
            <person name="Sadowski N."/>
            <person name="Timp W."/>
            <person name="Ptitsyn A."/>
            <person name="Khanna P."/>
            <person name="Romanova D.Y."/>
            <person name="Williams P."/>
            <person name="Greenwood S.J."/>
            <person name="Moroz L.L."/>
            <person name="Walt D.R."/>
            <person name="Bodnar A.G."/>
        </authorList>
    </citation>
    <scope>NUCLEOTIDE SEQUENCE</scope>
    <source>
        <strain evidence="1">GMGI-L3</strain>
    </source>
</reference>